<reference evidence="2" key="2">
    <citation type="submission" date="2023-01" db="EMBL/GenBank/DDBJ databases">
        <authorList>
            <person name="Sun Q."/>
            <person name="Evtushenko L."/>
        </authorList>
    </citation>
    <scope>NUCLEOTIDE SEQUENCE</scope>
    <source>
        <strain evidence="2">VKM B-2935</strain>
    </source>
</reference>
<comment type="caution">
    <text evidence="2">The sequence shown here is derived from an EMBL/GenBank/DDBJ whole genome shotgun (WGS) entry which is preliminary data.</text>
</comment>
<evidence type="ECO:0000313" key="2">
    <source>
        <dbReference type="EMBL" id="GLK91975.1"/>
    </source>
</evidence>
<gene>
    <name evidence="2" type="ORF">GCM10017655_50390</name>
</gene>
<dbReference type="AlphaFoldDB" id="A0A9W6NII6"/>
<dbReference type="EMBL" id="BSFN01000030">
    <property type="protein sequence ID" value="GLK91975.1"/>
    <property type="molecule type" value="Genomic_DNA"/>
</dbReference>
<name>A0A9W6NII6_9PSED</name>
<accession>A0A9W6NII6</accession>
<organism evidence="2 3">
    <name type="scientific">Pseudomonas turukhanskensis</name>
    <dbReference type="NCBI Taxonomy" id="1806536"/>
    <lineage>
        <taxon>Bacteria</taxon>
        <taxon>Pseudomonadati</taxon>
        <taxon>Pseudomonadota</taxon>
        <taxon>Gammaproteobacteria</taxon>
        <taxon>Pseudomonadales</taxon>
        <taxon>Pseudomonadaceae</taxon>
        <taxon>Pseudomonas</taxon>
    </lineage>
</organism>
<evidence type="ECO:0008006" key="4">
    <source>
        <dbReference type="Google" id="ProtNLM"/>
    </source>
</evidence>
<dbReference type="Proteomes" id="UP001143328">
    <property type="component" value="Unassembled WGS sequence"/>
</dbReference>
<evidence type="ECO:0000256" key="1">
    <source>
        <dbReference type="SAM" id="MobiDB-lite"/>
    </source>
</evidence>
<proteinExistence type="predicted"/>
<feature type="region of interest" description="Disordered" evidence="1">
    <location>
        <begin position="128"/>
        <end position="157"/>
    </location>
</feature>
<evidence type="ECO:0000313" key="3">
    <source>
        <dbReference type="Proteomes" id="UP001143328"/>
    </source>
</evidence>
<keyword evidence="3" id="KW-1185">Reference proteome</keyword>
<feature type="compositionally biased region" description="Basic and acidic residues" evidence="1">
    <location>
        <begin position="146"/>
        <end position="157"/>
    </location>
</feature>
<dbReference type="InterPro" id="IPR049837">
    <property type="entry name" value="TnpC_reg-like"/>
</dbReference>
<reference evidence="2" key="1">
    <citation type="journal article" date="2014" name="Int. J. Syst. Evol. Microbiol.">
        <title>Complete genome sequence of Corynebacterium casei LMG S-19264T (=DSM 44701T), isolated from a smear-ripened cheese.</title>
        <authorList>
            <consortium name="US DOE Joint Genome Institute (JGI-PGF)"/>
            <person name="Walter F."/>
            <person name="Albersmeier A."/>
            <person name="Kalinowski J."/>
            <person name="Ruckert C."/>
        </authorList>
    </citation>
    <scope>NUCLEOTIDE SEQUENCE</scope>
    <source>
        <strain evidence="2">VKM B-2935</strain>
    </source>
</reference>
<sequence>MIEIQPATFQVTPYGEVDAIALDRLRASFDTSQVLRLVDRLDACLAELGGVVAVRDELLTLHAVALTIVDSSALTVPSEHACIWSEAEALQQDLETLSEWVRSAQAGIAPLVNLAPIMNTLCLKGRRGNTEREVSRGHSSPQRNEGPNEKEHQTPCR</sequence>
<protein>
    <recommendedName>
        <fullName evidence="4">Transposase</fullName>
    </recommendedName>
</protein>
<dbReference type="NCBIfam" id="NF041282">
    <property type="entry name" value="TnpC_regulator"/>
    <property type="match status" value="1"/>
</dbReference>